<evidence type="ECO:0000313" key="4">
    <source>
        <dbReference type="WBParaSite" id="jg13090"/>
    </source>
</evidence>
<keyword evidence="1" id="KW-0547">Nucleotide-binding</keyword>
<evidence type="ECO:0000259" key="2">
    <source>
        <dbReference type="PROSITE" id="PS50975"/>
    </source>
</evidence>
<name>A0A915CWH6_9BILA</name>
<sequence>MSRLLTLDTKLPLESISSKSKIVVLIKREKPFYTSLENLSKPKDCCLVGVFGEGIAKTLEPKLAQFFDFIFSYKVVEQTEELEDLKASPEVEAELKPKSLFDSCCTSKRRILYTRSHNSTSGPFRNKITQKQLIEQHNIPTAKFFVVDFSQNIDVNTTIEDICKKIPSFPMFRKPVYGAGSVNSAKIDTREDYTIGSLAKLKAIKQGFDLYLVEELLCGREFWASVILLPDGTIKPNILVHFSFHGIDSTLPLFTGQPILSVCRRFEDYSKEFPNMSEFVNKVVQALQPPHPNNFVVQGFQLKPETSQYVFTECAYRQGGPSSGMSYVVAGCQLRQPSSCLISMTTTRLNQKLILNLNLLVN</sequence>
<dbReference type="Gene3D" id="3.30.470.20">
    <property type="entry name" value="ATP-grasp fold, B domain"/>
    <property type="match status" value="1"/>
</dbReference>
<accession>A0A915CWH6</accession>
<feature type="domain" description="ATP-grasp" evidence="2">
    <location>
        <begin position="131"/>
        <end position="343"/>
    </location>
</feature>
<organism evidence="3 4">
    <name type="scientific">Ditylenchus dipsaci</name>
    <dbReference type="NCBI Taxonomy" id="166011"/>
    <lineage>
        <taxon>Eukaryota</taxon>
        <taxon>Metazoa</taxon>
        <taxon>Ecdysozoa</taxon>
        <taxon>Nematoda</taxon>
        <taxon>Chromadorea</taxon>
        <taxon>Rhabditida</taxon>
        <taxon>Tylenchina</taxon>
        <taxon>Tylenchomorpha</taxon>
        <taxon>Sphaerularioidea</taxon>
        <taxon>Anguinidae</taxon>
        <taxon>Anguininae</taxon>
        <taxon>Ditylenchus</taxon>
    </lineage>
</organism>
<keyword evidence="1" id="KW-0067">ATP-binding</keyword>
<dbReference type="GO" id="GO:0046872">
    <property type="term" value="F:metal ion binding"/>
    <property type="evidence" value="ECO:0007669"/>
    <property type="project" value="InterPro"/>
</dbReference>
<evidence type="ECO:0000256" key="1">
    <source>
        <dbReference type="PROSITE-ProRule" id="PRU00409"/>
    </source>
</evidence>
<keyword evidence="3" id="KW-1185">Reference proteome</keyword>
<reference evidence="4" key="1">
    <citation type="submission" date="2022-11" db="UniProtKB">
        <authorList>
            <consortium name="WormBaseParasite"/>
        </authorList>
    </citation>
    <scope>IDENTIFICATION</scope>
</reference>
<dbReference type="WBParaSite" id="jg13090">
    <property type="protein sequence ID" value="jg13090"/>
    <property type="gene ID" value="jg13090"/>
</dbReference>
<evidence type="ECO:0000313" key="3">
    <source>
        <dbReference type="Proteomes" id="UP000887574"/>
    </source>
</evidence>
<dbReference type="GO" id="GO:0005524">
    <property type="term" value="F:ATP binding"/>
    <property type="evidence" value="ECO:0007669"/>
    <property type="project" value="UniProtKB-UniRule"/>
</dbReference>
<proteinExistence type="predicted"/>
<dbReference type="Proteomes" id="UP000887574">
    <property type="component" value="Unplaced"/>
</dbReference>
<dbReference type="PROSITE" id="PS50975">
    <property type="entry name" value="ATP_GRASP"/>
    <property type="match status" value="1"/>
</dbReference>
<dbReference type="AlphaFoldDB" id="A0A915CWH6"/>
<protein>
    <submittedName>
        <fullName evidence="4">ATP-grasp domain-containing protein</fullName>
    </submittedName>
</protein>
<dbReference type="InterPro" id="IPR011761">
    <property type="entry name" value="ATP-grasp"/>
</dbReference>
<dbReference type="SUPFAM" id="SSF56059">
    <property type="entry name" value="Glutathione synthetase ATP-binding domain-like"/>
    <property type="match status" value="1"/>
</dbReference>